<evidence type="ECO:0000313" key="3">
    <source>
        <dbReference type="Proteomes" id="UP001251528"/>
    </source>
</evidence>
<comment type="caution">
    <text evidence="2">The sequence shown here is derived from an EMBL/GenBank/DDBJ whole genome shotgun (WGS) entry which is preliminary data.</text>
</comment>
<feature type="domain" description="Enoyl reductase (ER)" evidence="1">
    <location>
        <begin position="18"/>
        <end position="337"/>
    </location>
</feature>
<dbReference type="SUPFAM" id="SSF50129">
    <property type="entry name" value="GroES-like"/>
    <property type="match status" value="1"/>
</dbReference>
<evidence type="ECO:0000313" key="2">
    <source>
        <dbReference type="EMBL" id="KAK2616297.1"/>
    </source>
</evidence>
<evidence type="ECO:0000259" key="1">
    <source>
        <dbReference type="SMART" id="SM00829"/>
    </source>
</evidence>
<dbReference type="InterPro" id="IPR036291">
    <property type="entry name" value="NAD(P)-bd_dom_sf"/>
</dbReference>
<dbReference type="InterPro" id="IPR013154">
    <property type="entry name" value="ADH-like_N"/>
</dbReference>
<proteinExistence type="predicted"/>
<dbReference type="InterPro" id="IPR020843">
    <property type="entry name" value="ER"/>
</dbReference>
<dbReference type="PANTHER" id="PTHR11695">
    <property type="entry name" value="ALCOHOL DEHYDROGENASE RELATED"/>
    <property type="match status" value="1"/>
</dbReference>
<protein>
    <recommendedName>
        <fullName evidence="1">Enoyl reductase (ER) domain-containing protein</fullName>
    </recommendedName>
</protein>
<dbReference type="Gene3D" id="3.40.50.720">
    <property type="entry name" value="NAD(P)-binding Rossmann-like Domain"/>
    <property type="match status" value="1"/>
</dbReference>
<dbReference type="GO" id="GO:0005739">
    <property type="term" value="C:mitochondrion"/>
    <property type="evidence" value="ECO:0007669"/>
    <property type="project" value="TreeGrafter"/>
</dbReference>
<keyword evidence="3" id="KW-1185">Reference proteome</keyword>
<dbReference type="Proteomes" id="UP001251528">
    <property type="component" value="Unassembled WGS sequence"/>
</dbReference>
<accession>A0AAJ0G2B7</accession>
<dbReference type="Gene3D" id="3.90.180.10">
    <property type="entry name" value="Medium-chain alcohol dehydrogenases, catalytic domain"/>
    <property type="match status" value="1"/>
</dbReference>
<dbReference type="AlphaFoldDB" id="A0AAJ0G2B7"/>
<dbReference type="InterPro" id="IPR050700">
    <property type="entry name" value="YIM1/Zinc_Alcohol_DH_Fams"/>
</dbReference>
<reference evidence="2" key="1">
    <citation type="submission" date="2023-06" db="EMBL/GenBank/DDBJ databases">
        <title>Conoideocrella luteorostrata (Hypocreales: Clavicipitaceae), a potential biocontrol fungus for elongate hemlock scale in United States Christmas tree production areas.</title>
        <authorList>
            <person name="Barrett H."/>
            <person name="Lovett B."/>
            <person name="Macias A.M."/>
            <person name="Stajich J.E."/>
            <person name="Kasson M.T."/>
        </authorList>
    </citation>
    <scope>NUCLEOTIDE SEQUENCE</scope>
    <source>
        <strain evidence="2">ARSEF 14590</strain>
    </source>
</reference>
<sequence>MSRPSLPMTIRAVHQPDKMSPGLVLTETPIPKLSRPTDVLVKVATTSPCYSELTWVGQNPQFFPPDKEPVPGQDVAGTVVQTGPNSAFKPGDEVFCRIDATRPGGLREYTVALESELALKPASLDWISAAAIPLSALTAWQALFVNGSLEESALFGDDAAKDRNSGKKVLITAAGGSVGGFAIQFAAGAGAGSVVGVCGTDKLEQVRSLGASSVVDYKKQILESWVEENTSEREFDLVIDCVGGETMIGLWRAVKDGGEFISVSDMPDRLRPEGNTKKLKKSEFFIVKSLGSQLAHIARLVDQGRVKALVDSVYEFEDFQKAFDKLDRRSAKGKIVIKIDV</sequence>
<organism evidence="2 3">
    <name type="scientific">Conoideocrella luteorostrata</name>
    <dbReference type="NCBI Taxonomy" id="1105319"/>
    <lineage>
        <taxon>Eukaryota</taxon>
        <taxon>Fungi</taxon>
        <taxon>Dikarya</taxon>
        <taxon>Ascomycota</taxon>
        <taxon>Pezizomycotina</taxon>
        <taxon>Sordariomycetes</taxon>
        <taxon>Hypocreomycetidae</taxon>
        <taxon>Hypocreales</taxon>
        <taxon>Clavicipitaceae</taxon>
        <taxon>Conoideocrella</taxon>
    </lineage>
</organism>
<dbReference type="InterPro" id="IPR011032">
    <property type="entry name" value="GroES-like_sf"/>
</dbReference>
<dbReference type="SMART" id="SM00829">
    <property type="entry name" value="PKS_ER"/>
    <property type="match status" value="1"/>
</dbReference>
<dbReference type="EMBL" id="JASWJB010000007">
    <property type="protein sequence ID" value="KAK2616297.1"/>
    <property type="molecule type" value="Genomic_DNA"/>
</dbReference>
<dbReference type="CDD" id="cd05289">
    <property type="entry name" value="MDR_like_2"/>
    <property type="match status" value="1"/>
</dbReference>
<name>A0AAJ0G2B7_9HYPO</name>
<dbReference type="Pfam" id="PF13602">
    <property type="entry name" value="ADH_zinc_N_2"/>
    <property type="match status" value="1"/>
</dbReference>
<gene>
    <name evidence="2" type="ORF">QQS21_000731</name>
</gene>
<dbReference type="GO" id="GO:0016491">
    <property type="term" value="F:oxidoreductase activity"/>
    <property type="evidence" value="ECO:0007669"/>
    <property type="project" value="InterPro"/>
</dbReference>
<dbReference type="SUPFAM" id="SSF51735">
    <property type="entry name" value="NAD(P)-binding Rossmann-fold domains"/>
    <property type="match status" value="1"/>
</dbReference>
<dbReference type="PANTHER" id="PTHR11695:SF647">
    <property type="entry name" value="ENOYL REDUCTASE (ER) DOMAIN-CONTAINING PROTEIN"/>
    <property type="match status" value="1"/>
</dbReference>
<dbReference type="Pfam" id="PF08240">
    <property type="entry name" value="ADH_N"/>
    <property type="match status" value="1"/>
</dbReference>